<gene>
    <name evidence="1" type="ORF">PACLA_8A023443</name>
</gene>
<dbReference type="Gene3D" id="2.30.29.30">
    <property type="entry name" value="Pleckstrin-homology domain (PH domain)/Phosphotyrosine-binding domain (PTB)"/>
    <property type="match status" value="1"/>
</dbReference>
<sequence length="54" mass="6387">DKEGQGLIKLKDVEEYVYNDLLTLDIVTPERTYNLKAETKEEALDWYIALRNKQ</sequence>
<accession>A0A6S7KTU9</accession>
<protein>
    <submittedName>
        <fullName evidence="1">Uncharacterized protein</fullName>
    </submittedName>
</protein>
<dbReference type="Proteomes" id="UP001152795">
    <property type="component" value="Unassembled WGS sequence"/>
</dbReference>
<dbReference type="PROSITE" id="PS50003">
    <property type="entry name" value="PH_DOMAIN"/>
    <property type="match status" value="1"/>
</dbReference>
<dbReference type="InterPro" id="IPR001849">
    <property type="entry name" value="PH_domain"/>
</dbReference>
<feature type="non-terminal residue" evidence="1">
    <location>
        <position position="54"/>
    </location>
</feature>
<evidence type="ECO:0000313" key="2">
    <source>
        <dbReference type="Proteomes" id="UP001152795"/>
    </source>
</evidence>
<keyword evidence="2" id="KW-1185">Reference proteome</keyword>
<feature type="non-terminal residue" evidence="1">
    <location>
        <position position="1"/>
    </location>
</feature>
<organism evidence="1 2">
    <name type="scientific">Paramuricea clavata</name>
    <name type="common">Red gorgonian</name>
    <name type="synonym">Violescent sea-whip</name>
    <dbReference type="NCBI Taxonomy" id="317549"/>
    <lineage>
        <taxon>Eukaryota</taxon>
        <taxon>Metazoa</taxon>
        <taxon>Cnidaria</taxon>
        <taxon>Anthozoa</taxon>
        <taxon>Octocorallia</taxon>
        <taxon>Malacalcyonacea</taxon>
        <taxon>Plexauridae</taxon>
        <taxon>Paramuricea</taxon>
    </lineage>
</organism>
<dbReference type="AlphaFoldDB" id="A0A6S7KTU9"/>
<proteinExistence type="predicted"/>
<comment type="caution">
    <text evidence="1">The sequence shown here is derived from an EMBL/GenBank/DDBJ whole genome shotgun (WGS) entry which is preliminary data.</text>
</comment>
<dbReference type="SUPFAM" id="SSF50729">
    <property type="entry name" value="PH domain-like"/>
    <property type="match status" value="1"/>
</dbReference>
<dbReference type="InterPro" id="IPR011993">
    <property type="entry name" value="PH-like_dom_sf"/>
</dbReference>
<name>A0A6S7KTU9_PARCT</name>
<dbReference type="EMBL" id="CACRXK020040077">
    <property type="protein sequence ID" value="CAB4045530.1"/>
    <property type="molecule type" value="Genomic_DNA"/>
</dbReference>
<evidence type="ECO:0000313" key="1">
    <source>
        <dbReference type="EMBL" id="CAB4045530.1"/>
    </source>
</evidence>
<reference evidence="1" key="1">
    <citation type="submission" date="2020-04" db="EMBL/GenBank/DDBJ databases">
        <authorList>
            <person name="Alioto T."/>
            <person name="Alioto T."/>
            <person name="Gomez Garrido J."/>
        </authorList>
    </citation>
    <scope>NUCLEOTIDE SEQUENCE</scope>
    <source>
        <strain evidence="1">A484AB</strain>
    </source>
</reference>